<feature type="region of interest" description="Disordered" evidence="1">
    <location>
        <begin position="60"/>
        <end position="85"/>
    </location>
</feature>
<dbReference type="RefSeq" id="XP_042997625.1">
    <property type="nucleotide sequence ID" value="XM_043141691.1"/>
</dbReference>
<dbReference type="GeneID" id="66064971"/>
<dbReference type="KEGG" id="uvi:66064971"/>
<dbReference type="AlphaFoldDB" id="A0A8E5MHH4"/>
<gene>
    <name evidence="2" type="ORF">UV8b_04193</name>
</gene>
<dbReference type="Proteomes" id="UP000027002">
    <property type="component" value="Chromosome 3"/>
</dbReference>
<keyword evidence="3" id="KW-1185">Reference proteome</keyword>
<organism evidence="2 3">
    <name type="scientific">Ustilaginoidea virens</name>
    <name type="common">Rice false smut fungus</name>
    <name type="synonym">Villosiclava virens</name>
    <dbReference type="NCBI Taxonomy" id="1159556"/>
    <lineage>
        <taxon>Eukaryota</taxon>
        <taxon>Fungi</taxon>
        <taxon>Dikarya</taxon>
        <taxon>Ascomycota</taxon>
        <taxon>Pezizomycotina</taxon>
        <taxon>Sordariomycetes</taxon>
        <taxon>Hypocreomycetidae</taxon>
        <taxon>Hypocreales</taxon>
        <taxon>Clavicipitaceae</taxon>
        <taxon>Ustilaginoidea</taxon>
    </lineage>
</organism>
<evidence type="ECO:0000256" key="1">
    <source>
        <dbReference type="SAM" id="MobiDB-lite"/>
    </source>
</evidence>
<reference evidence="2" key="1">
    <citation type="submission" date="2020-03" db="EMBL/GenBank/DDBJ databases">
        <title>A mixture of massive structural variations and highly conserved coding sequences in Ustilaginoidea virens genome.</title>
        <authorList>
            <person name="Zhang K."/>
            <person name="Zhao Z."/>
            <person name="Zhang Z."/>
            <person name="Li Y."/>
            <person name="Hsiang T."/>
            <person name="Sun W."/>
        </authorList>
    </citation>
    <scope>NUCLEOTIDE SEQUENCE</scope>
    <source>
        <strain evidence="2">UV-8b</strain>
    </source>
</reference>
<proteinExistence type="predicted"/>
<accession>A0A8E5MHH4</accession>
<feature type="compositionally biased region" description="Basic and acidic residues" evidence="1">
    <location>
        <begin position="74"/>
        <end position="83"/>
    </location>
</feature>
<name>A0A8E5MHH4_USTVR</name>
<dbReference type="EMBL" id="CP072755">
    <property type="protein sequence ID" value="QUC19952.1"/>
    <property type="molecule type" value="Genomic_DNA"/>
</dbReference>
<sequence length="123" mass="13800">MKSGIVSSSVPDTEVPVASMTMAAALQIRDMKLWNTCFEAVCSCISTNLSRTHRGWNGGRNELLNGETPPELQLRPRRDENENGGRLITAPFRGGLWSCRHKEPLIWRRSFLPLMTGYQPDLA</sequence>
<protein>
    <submittedName>
        <fullName evidence="2">Uncharacterized protein</fullName>
    </submittedName>
</protein>
<evidence type="ECO:0000313" key="3">
    <source>
        <dbReference type="Proteomes" id="UP000027002"/>
    </source>
</evidence>
<evidence type="ECO:0000313" key="2">
    <source>
        <dbReference type="EMBL" id="QUC19952.1"/>
    </source>
</evidence>